<dbReference type="AlphaFoldDB" id="A0A0H2S3Z0"/>
<keyword evidence="2" id="KW-0472">Membrane</keyword>
<proteinExistence type="predicted"/>
<feature type="domain" description="DUF6533" evidence="3">
    <location>
        <begin position="63"/>
        <end position="111"/>
    </location>
</feature>
<evidence type="ECO:0000256" key="1">
    <source>
        <dbReference type="SAM" id="MobiDB-lite"/>
    </source>
</evidence>
<feature type="transmembrane region" description="Helical" evidence="2">
    <location>
        <begin position="166"/>
        <end position="184"/>
    </location>
</feature>
<dbReference type="InterPro" id="IPR045340">
    <property type="entry name" value="DUF6533"/>
</dbReference>
<dbReference type="Pfam" id="PF20151">
    <property type="entry name" value="DUF6533"/>
    <property type="match status" value="1"/>
</dbReference>
<dbReference type="InParanoid" id="A0A0H2S3Z0"/>
<feature type="region of interest" description="Disordered" evidence="1">
    <location>
        <begin position="378"/>
        <end position="406"/>
    </location>
</feature>
<feature type="transmembrane region" description="Helical" evidence="2">
    <location>
        <begin position="134"/>
        <end position="154"/>
    </location>
</feature>
<accession>A0A0H2S3Z0</accession>
<gene>
    <name evidence="4" type="ORF">SCHPADRAFT_96723</name>
</gene>
<dbReference type="Proteomes" id="UP000053477">
    <property type="component" value="Unassembled WGS sequence"/>
</dbReference>
<dbReference type="EMBL" id="KQ085890">
    <property type="protein sequence ID" value="KLO18965.1"/>
    <property type="molecule type" value="Genomic_DNA"/>
</dbReference>
<feature type="compositionally biased region" description="Basic and acidic residues" evidence="1">
    <location>
        <begin position="386"/>
        <end position="396"/>
    </location>
</feature>
<reference evidence="4 5" key="1">
    <citation type="submission" date="2015-04" db="EMBL/GenBank/DDBJ databases">
        <title>Complete genome sequence of Schizopora paradoxa KUC8140, a cosmopolitan wood degrader in East Asia.</title>
        <authorList>
            <consortium name="DOE Joint Genome Institute"/>
            <person name="Min B."/>
            <person name="Park H."/>
            <person name="Jang Y."/>
            <person name="Kim J.-J."/>
            <person name="Kim K.H."/>
            <person name="Pangilinan J."/>
            <person name="Lipzen A."/>
            <person name="Riley R."/>
            <person name="Grigoriev I.V."/>
            <person name="Spatafora J.W."/>
            <person name="Choi I.-G."/>
        </authorList>
    </citation>
    <scope>NUCLEOTIDE SEQUENCE [LARGE SCALE GENOMIC DNA]</scope>
    <source>
        <strain evidence="4 5">KUC8140</strain>
    </source>
</reference>
<name>A0A0H2S3Z0_9AGAM</name>
<keyword evidence="2" id="KW-0812">Transmembrane</keyword>
<protein>
    <recommendedName>
        <fullName evidence="3">DUF6533 domain-containing protein</fullName>
    </recommendedName>
</protein>
<organism evidence="4 5">
    <name type="scientific">Schizopora paradoxa</name>
    <dbReference type="NCBI Taxonomy" id="27342"/>
    <lineage>
        <taxon>Eukaryota</taxon>
        <taxon>Fungi</taxon>
        <taxon>Dikarya</taxon>
        <taxon>Basidiomycota</taxon>
        <taxon>Agaricomycotina</taxon>
        <taxon>Agaricomycetes</taxon>
        <taxon>Hymenochaetales</taxon>
        <taxon>Schizoporaceae</taxon>
        <taxon>Schizopora</taxon>
    </lineage>
</organism>
<feature type="transmembrane region" description="Helical" evidence="2">
    <location>
        <begin position="255"/>
        <end position="272"/>
    </location>
</feature>
<keyword evidence="2" id="KW-1133">Transmembrane helix</keyword>
<feature type="transmembrane region" description="Helical" evidence="2">
    <location>
        <begin position="93"/>
        <end position="114"/>
    </location>
</feature>
<feature type="transmembrane region" description="Helical" evidence="2">
    <location>
        <begin position="212"/>
        <end position="234"/>
    </location>
</feature>
<evidence type="ECO:0000259" key="3">
    <source>
        <dbReference type="Pfam" id="PF20151"/>
    </source>
</evidence>
<evidence type="ECO:0000313" key="4">
    <source>
        <dbReference type="EMBL" id="KLO18965.1"/>
    </source>
</evidence>
<sequence length="406" mass="45229">MSRRSSTAWWKWDTSPIYISSRRASPVLCCGDLAPISLRLDLPHPPFARATRTMVSNEEVAAYLRVSSLAIALFDYVQTFPGEMRLYYGQTSLLSLSPACILFILVRYTSVAALVTSNVGFFGSGFSLNACRHFYLVAPVLKLIAVLISQVIIGVRTYAISRKSRWVFWALVAAFVLALAPEILGNVVRRVVAQTPEKNCTSGNLPGAKLAWLHYLAAMLYDAFTMGIATWYLVSNSRGNQRMSRLSRLLLEEGLIYFIALTAFNVLNLVLFRSNNLAIQSSATTLGQAITMIFSQKFILALNDHSSERTSRMRDIPRSFSHKPFPSNLVRSFMTTQSMSGFDSRSDTKSQAIELDIRVEKDVEITVDNGDVYSPTLNRNSGLYRDGGERDRDGNRNPRGIGGFVV</sequence>
<keyword evidence="5" id="KW-1185">Reference proteome</keyword>
<evidence type="ECO:0000313" key="5">
    <source>
        <dbReference type="Proteomes" id="UP000053477"/>
    </source>
</evidence>
<evidence type="ECO:0000256" key="2">
    <source>
        <dbReference type="SAM" id="Phobius"/>
    </source>
</evidence>
<dbReference type="OrthoDB" id="3346251at2759"/>